<dbReference type="InterPro" id="IPR044152">
    <property type="entry name" value="YqjM-like"/>
</dbReference>
<keyword evidence="2" id="KW-0285">Flavoprotein</keyword>
<dbReference type="Gene3D" id="1.10.357.40">
    <property type="entry name" value="YbiA-like"/>
    <property type="match status" value="1"/>
</dbReference>
<proteinExistence type="predicted"/>
<evidence type="ECO:0000259" key="7">
    <source>
        <dbReference type="Pfam" id="PF08719"/>
    </source>
</evidence>
<evidence type="ECO:0000256" key="4">
    <source>
        <dbReference type="ARBA" id="ARBA00022857"/>
    </source>
</evidence>
<dbReference type="SUPFAM" id="SSF143990">
    <property type="entry name" value="YbiA-like"/>
    <property type="match status" value="1"/>
</dbReference>
<keyword evidence="9" id="KW-1185">Reference proteome</keyword>
<dbReference type="GO" id="GO:0050661">
    <property type="term" value="F:NADP binding"/>
    <property type="evidence" value="ECO:0007669"/>
    <property type="project" value="InterPro"/>
</dbReference>
<dbReference type="GO" id="GO:0003959">
    <property type="term" value="F:NADPH dehydrogenase activity"/>
    <property type="evidence" value="ECO:0007669"/>
    <property type="project" value="InterPro"/>
</dbReference>
<dbReference type="InterPro" id="IPR001155">
    <property type="entry name" value="OxRdtase_FMN_N"/>
</dbReference>
<keyword evidence="3" id="KW-0288">FMN</keyword>
<feature type="domain" description="NADAR" evidence="7">
    <location>
        <begin position="15"/>
        <end position="164"/>
    </location>
</feature>
<dbReference type="PANTHER" id="PTHR43303:SF4">
    <property type="entry name" value="NADPH DEHYDROGENASE C23G7.10C-RELATED"/>
    <property type="match status" value="1"/>
</dbReference>
<name>A0A166A315_9AGAM</name>
<dbReference type="PANTHER" id="PTHR43303">
    <property type="entry name" value="NADPH DEHYDROGENASE C23G7.10C-RELATED"/>
    <property type="match status" value="1"/>
</dbReference>
<dbReference type="SUPFAM" id="SSF51395">
    <property type="entry name" value="FMN-linked oxidoreductases"/>
    <property type="match status" value="1"/>
</dbReference>
<sequence>MSCTSTSKSASPLFFYFPVGSNGFLCQWYPSEFICQNGNRFVTAEQWMMYQKALTFGDFDTAVHILAAPDPAEQQRLGRQVKGFRRAEWDRVKTQIVEEGNWLKFSQNSWLRAKLLATEDRELVESGEKCRIWGIGYPPDEALRVGRDAWGENLLGKALMNTRDSQKLGIQLAHAGRKASCIAPWLGEGATATEAVGGWPENVYGPSVIQGDDYPHPKEASVEYTKSVVEAFAASAKRAVQAGIDVIEIRTCFDSSTHDSFLNPVSNRRTDQYGGSFENRTRLTIVLVDAIRAVIPKGMSLFLRESISFPSNISASDGLEEALPKEPSWTSADTVRLAPILPAHGVDFLDVTSAGTYPLQKINFAVVVKEAVGDKLFLGAVDGITSGKEAQEVLEGGKVDGALVGRWFQKNPALVWTFAEELERHVWRALRALT</sequence>
<dbReference type="EMBL" id="KV417666">
    <property type="protein sequence ID" value="KZP11206.1"/>
    <property type="molecule type" value="Genomic_DNA"/>
</dbReference>
<dbReference type="InterPro" id="IPR012816">
    <property type="entry name" value="NADAR"/>
</dbReference>
<dbReference type="OrthoDB" id="206452at2759"/>
<feature type="domain" description="NADH:flavin oxidoreductase/NADH oxidase N-terminal" evidence="6">
    <location>
        <begin position="166"/>
        <end position="423"/>
    </location>
</feature>
<comment type="cofactor">
    <cofactor evidence="1">
        <name>FMN</name>
        <dbReference type="ChEBI" id="CHEBI:58210"/>
    </cofactor>
</comment>
<reference evidence="8 9" key="1">
    <citation type="journal article" date="2016" name="Mol. Biol. Evol.">
        <title>Comparative Genomics of Early-Diverging Mushroom-Forming Fungi Provides Insights into the Origins of Lignocellulose Decay Capabilities.</title>
        <authorList>
            <person name="Nagy L.G."/>
            <person name="Riley R."/>
            <person name="Tritt A."/>
            <person name="Adam C."/>
            <person name="Daum C."/>
            <person name="Floudas D."/>
            <person name="Sun H."/>
            <person name="Yadav J.S."/>
            <person name="Pangilinan J."/>
            <person name="Larsson K.H."/>
            <person name="Matsuura K."/>
            <person name="Barry K."/>
            <person name="Labutti K."/>
            <person name="Kuo R."/>
            <person name="Ohm R.A."/>
            <person name="Bhattacharya S.S."/>
            <person name="Shirouzu T."/>
            <person name="Yoshinaga Y."/>
            <person name="Martin F.M."/>
            <person name="Grigoriev I.V."/>
            <person name="Hibbett D.S."/>
        </authorList>
    </citation>
    <scope>NUCLEOTIDE SEQUENCE [LARGE SCALE GENOMIC DNA]</scope>
    <source>
        <strain evidence="8 9">CBS 109695</strain>
    </source>
</reference>
<evidence type="ECO:0000256" key="1">
    <source>
        <dbReference type="ARBA" id="ARBA00001917"/>
    </source>
</evidence>
<dbReference type="NCBIfam" id="TIGR02464">
    <property type="entry name" value="ribofla_fusion"/>
    <property type="match status" value="1"/>
</dbReference>
<keyword evidence="5" id="KW-0560">Oxidoreductase</keyword>
<protein>
    <submittedName>
        <fullName evidence="8">DUF1768-domain-containing protein</fullName>
    </submittedName>
</protein>
<accession>A0A166A315</accession>
<dbReference type="CDD" id="cd15457">
    <property type="entry name" value="NADAR"/>
    <property type="match status" value="1"/>
</dbReference>
<organism evidence="8 9">
    <name type="scientific">Athelia psychrophila</name>
    <dbReference type="NCBI Taxonomy" id="1759441"/>
    <lineage>
        <taxon>Eukaryota</taxon>
        <taxon>Fungi</taxon>
        <taxon>Dikarya</taxon>
        <taxon>Basidiomycota</taxon>
        <taxon>Agaricomycotina</taxon>
        <taxon>Agaricomycetes</taxon>
        <taxon>Agaricomycetidae</taxon>
        <taxon>Atheliales</taxon>
        <taxon>Atheliaceae</taxon>
        <taxon>Athelia</taxon>
    </lineage>
</organism>
<dbReference type="Pfam" id="PF00724">
    <property type="entry name" value="Oxidored_FMN"/>
    <property type="match status" value="1"/>
</dbReference>
<evidence type="ECO:0000256" key="3">
    <source>
        <dbReference type="ARBA" id="ARBA00022643"/>
    </source>
</evidence>
<dbReference type="Pfam" id="PF08719">
    <property type="entry name" value="NADAR"/>
    <property type="match status" value="1"/>
</dbReference>
<dbReference type="InterPro" id="IPR037238">
    <property type="entry name" value="YbiA-like_sf"/>
</dbReference>
<dbReference type="AlphaFoldDB" id="A0A166A315"/>
<evidence type="ECO:0000256" key="2">
    <source>
        <dbReference type="ARBA" id="ARBA00022630"/>
    </source>
</evidence>
<dbReference type="InterPro" id="IPR013785">
    <property type="entry name" value="Aldolase_TIM"/>
</dbReference>
<dbReference type="Gene3D" id="3.20.20.70">
    <property type="entry name" value="Aldolase class I"/>
    <property type="match status" value="1"/>
</dbReference>
<dbReference type="STRING" id="436010.A0A166A315"/>
<evidence type="ECO:0000313" key="8">
    <source>
        <dbReference type="EMBL" id="KZP11206.1"/>
    </source>
</evidence>
<dbReference type="GO" id="GO:0010181">
    <property type="term" value="F:FMN binding"/>
    <property type="evidence" value="ECO:0007669"/>
    <property type="project" value="InterPro"/>
</dbReference>
<evidence type="ECO:0000313" key="9">
    <source>
        <dbReference type="Proteomes" id="UP000076532"/>
    </source>
</evidence>
<dbReference type="Proteomes" id="UP000076532">
    <property type="component" value="Unassembled WGS sequence"/>
</dbReference>
<evidence type="ECO:0000259" key="6">
    <source>
        <dbReference type="Pfam" id="PF00724"/>
    </source>
</evidence>
<evidence type="ECO:0000256" key="5">
    <source>
        <dbReference type="ARBA" id="ARBA00023002"/>
    </source>
</evidence>
<keyword evidence="4" id="KW-0521">NADP</keyword>
<gene>
    <name evidence="8" type="ORF">FIBSPDRAFT_962423</name>
</gene>